<organism evidence="1 2">
    <name type="scientific">Ralstonia pickettii OR214</name>
    <dbReference type="NCBI Taxonomy" id="1264675"/>
    <lineage>
        <taxon>Bacteria</taxon>
        <taxon>Pseudomonadati</taxon>
        <taxon>Pseudomonadota</taxon>
        <taxon>Betaproteobacteria</taxon>
        <taxon>Burkholderiales</taxon>
        <taxon>Burkholderiaceae</taxon>
        <taxon>Ralstonia</taxon>
    </lineage>
</organism>
<accession>R0CM82</accession>
<reference evidence="1 2" key="1">
    <citation type="journal article" date="2013" name="Genome Announc.">
        <title>Draft Genome Sequence for Ralstonia sp. Strain OR214, a Bacterium with Potential for Bioremediation.</title>
        <authorList>
            <person name="Utturkar S.M."/>
            <person name="Bollmann A."/>
            <person name="Brzoska R.M."/>
            <person name="Klingeman D.M."/>
            <person name="Epstein S.E."/>
            <person name="Palumbo A.V."/>
            <person name="Brown S.D."/>
        </authorList>
    </citation>
    <scope>NUCLEOTIDE SEQUENCE [LARGE SCALE GENOMIC DNA]</scope>
    <source>
        <strain evidence="1 2">OR214</strain>
    </source>
</reference>
<dbReference type="Proteomes" id="UP000013280">
    <property type="component" value="Unassembled WGS sequence"/>
</dbReference>
<protein>
    <submittedName>
        <fullName evidence="1">Uncharacterized protein</fullName>
    </submittedName>
</protein>
<dbReference type="EMBL" id="APMQ01000005">
    <property type="protein sequence ID" value="ENZ77771.1"/>
    <property type="molecule type" value="Genomic_DNA"/>
</dbReference>
<sequence length="86" mass="9453">MVAAEPFERDAVILQVRVGKFLHVPGIGKGSDKTDSALSVRSELLLALNWIGAAPDLDQAVHVLHDVQRHCAGFLIEQRREIGDVR</sequence>
<evidence type="ECO:0000313" key="1">
    <source>
        <dbReference type="EMBL" id="ENZ77771.1"/>
    </source>
</evidence>
<proteinExistence type="predicted"/>
<evidence type="ECO:0000313" key="2">
    <source>
        <dbReference type="Proteomes" id="UP000013280"/>
    </source>
</evidence>
<name>R0CM82_RALPI</name>
<dbReference type="AlphaFoldDB" id="R0CM82"/>
<gene>
    <name evidence="1" type="ORF">OR214_02047</name>
</gene>
<comment type="caution">
    <text evidence="1">The sequence shown here is derived from an EMBL/GenBank/DDBJ whole genome shotgun (WGS) entry which is preliminary data.</text>
</comment>
<dbReference type="PATRIC" id="fig|1264675.3.peg.2042"/>